<reference evidence="9" key="1">
    <citation type="submission" date="2015-07" db="EMBL/GenBank/DDBJ databases">
        <title>Transcriptome Assembly of Anthurium amnicola.</title>
        <authorList>
            <person name="Suzuki J."/>
        </authorList>
    </citation>
    <scope>NUCLEOTIDE SEQUENCE</scope>
</reference>
<dbReference type="SMART" id="SM00576">
    <property type="entry name" value="BTP"/>
    <property type="match status" value="1"/>
</dbReference>
<dbReference type="InterPro" id="IPR009072">
    <property type="entry name" value="Histone-fold"/>
</dbReference>
<evidence type="ECO:0000256" key="4">
    <source>
        <dbReference type="ARBA" id="ARBA00023015"/>
    </source>
</evidence>
<proteinExistence type="inferred from homology"/>
<evidence type="ECO:0000256" key="3">
    <source>
        <dbReference type="ARBA" id="ARBA00017307"/>
    </source>
</evidence>
<comment type="similarity">
    <text evidence="2">Belongs to the TAF8 family.</text>
</comment>
<comment type="subcellular location">
    <subcellularLocation>
        <location evidence="1">Nucleus</location>
    </subcellularLocation>
</comment>
<dbReference type="InterPro" id="IPR019473">
    <property type="entry name" value="TFIID_su8_C"/>
</dbReference>
<dbReference type="AlphaFoldDB" id="A0A1D1XYH9"/>
<dbReference type="GO" id="GO:0005669">
    <property type="term" value="C:transcription factor TFIID complex"/>
    <property type="evidence" value="ECO:0007669"/>
    <property type="project" value="InterPro"/>
</dbReference>
<dbReference type="EMBL" id="GDJX01020494">
    <property type="protein sequence ID" value="JAT47442.1"/>
    <property type="molecule type" value="Transcribed_RNA"/>
</dbReference>
<keyword evidence="6" id="KW-0539">Nucleus</keyword>
<dbReference type="Gene3D" id="1.10.20.10">
    <property type="entry name" value="Histone, subunit A"/>
    <property type="match status" value="1"/>
</dbReference>
<dbReference type="Pfam" id="PF10406">
    <property type="entry name" value="TAF8_C"/>
    <property type="match status" value="1"/>
</dbReference>
<sequence>MSDGGGKETGRDTESSSRGGGSSAGDDFGRAISRIAVAQICESLGFHSIQHSALDALSDVVIRYICDLGRTSHFYANLAGRTCCSVFDILQGLEDLVSSQGFTGASDLHRCLVSSGVVREITQYVSTADEVPFARPVPHFPMIREPKLAPSIKQCGELSPGKHIPYWLPAFPDPHTYIHTPVWDERATDPRTGKIEQARQRRKAERSLLNLQQRLASTGSASLLLPVVDDDRGKEEKGEDNNPFLAPPLPFGEKEVSPISLPEASVGKKVSVLETFAPAIEAVNSGALDSGAAKLTVLPNKRPPVHFRLGMGKKSTAASLSLNALGARKTALRIFKDGEKDDKKRRAEMILREAMENPQELTQL</sequence>
<dbReference type="GO" id="GO:0046982">
    <property type="term" value="F:protein heterodimerization activity"/>
    <property type="evidence" value="ECO:0007669"/>
    <property type="project" value="InterPro"/>
</dbReference>
<evidence type="ECO:0000313" key="9">
    <source>
        <dbReference type="EMBL" id="JAT47442.1"/>
    </source>
</evidence>
<dbReference type="CDD" id="cd08049">
    <property type="entry name" value="TAF8"/>
    <property type="match status" value="1"/>
</dbReference>
<name>A0A1D1XYH9_9ARAE</name>
<organism evidence="9">
    <name type="scientific">Anthurium amnicola</name>
    <dbReference type="NCBI Taxonomy" id="1678845"/>
    <lineage>
        <taxon>Eukaryota</taxon>
        <taxon>Viridiplantae</taxon>
        <taxon>Streptophyta</taxon>
        <taxon>Embryophyta</taxon>
        <taxon>Tracheophyta</taxon>
        <taxon>Spermatophyta</taxon>
        <taxon>Magnoliopsida</taxon>
        <taxon>Liliopsida</taxon>
        <taxon>Araceae</taxon>
        <taxon>Pothoideae</taxon>
        <taxon>Potheae</taxon>
        <taxon>Anthurium</taxon>
    </lineage>
</organism>
<keyword evidence="9" id="KW-0648">Protein biosynthesis</keyword>
<feature type="domain" description="Bromodomain associated" evidence="8">
    <location>
        <begin position="26"/>
        <end position="102"/>
    </location>
</feature>
<feature type="region of interest" description="Disordered" evidence="7">
    <location>
        <begin position="1"/>
        <end position="26"/>
    </location>
</feature>
<keyword evidence="5" id="KW-0804">Transcription</keyword>
<protein>
    <recommendedName>
        <fullName evidence="3">Transcription initiation factor TFIID subunit 8</fullName>
    </recommendedName>
</protein>
<evidence type="ECO:0000256" key="5">
    <source>
        <dbReference type="ARBA" id="ARBA00023163"/>
    </source>
</evidence>
<evidence type="ECO:0000259" key="8">
    <source>
        <dbReference type="SMART" id="SM00576"/>
    </source>
</evidence>
<dbReference type="PANTHER" id="PTHR46338:SF1">
    <property type="entry name" value="TRANSCRIPTION INITIATION FACTOR TFIID SUBUNIT 8"/>
    <property type="match status" value="1"/>
</dbReference>
<gene>
    <name evidence="9" type="primary">Taf8_0</name>
    <name evidence="9" type="ORF">g.41468</name>
</gene>
<keyword evidence="4" id="KW-0805">Transcription regulation</keyword>
<dbReference type="SUPFAM" id="SSF47113">
    <property type="entry name" value="Histone-fold"/>
    <property type="match status" value="1"/>
</dbReference>
<feature type="compositionally biased region" description="Basic and acidic residues" evidence="7">
    <location>
        <begin position="1"/>
        <end position="15"/>
    </location>
</feature>
<evidence type="ECO:0000256" key="6">
    <source>
        <dbReference type="ARBA" id="ARBA00023242"/>
    </source>
</evidence>
<dbReference type="InterPro" id="IPR037818">
    <property type="entry name" value="TAF8"/>
</dbReference>
<dbReference type="PANTHER" id="PTHR46338">
    <property type="entry name" value="TRANSCRIPTION INITIATION FACTOR TFIID SUBUNIT 8"/>
    <property type="match status" value="1"/>
</dbReference>
<dbReference type="InterPro" id="IPR006565">
    <property type="entry name" value="BTP"/>
</dbReference>
<evidence type="ECO:0000256" key="7">
    <source>
        <dbReference type="SAM" id="MobiDB-lite"/>
    </source>
</evidence>
<accession>A0A1D1XYH9</accession>
<evidence type="ECO:0000256" key="1">
    <source>
        <dbReference type="ARBA" id="ARBA00004123"/>
    </source>
</evidence>
<dbReference type="GO" id="GO:0003743">
    <property type="term" value="F:translation initiation factor activity"/>
    <property type="evidence" value="ECO:0007669"/>
    <property type="project" value="UniProtKB-KW"/>
</dbReference>
<keyword evidence="9" id="KW-0396">Initiation factor</keyword>
<evidence type="ECO:0000256" key="2">
    <source>
        <dbReference type="ARBA" id="ARBA00008767"/>
    </source>
</evidence>
<dbReference type="Pfam" id="PF07524">
    <property type="entry name" value="Bromo_TP"/>
    <property type="match status" value="1"/>
</dbReference>